<name>A0AAP0P7R9_9MAGN</name>
<proteinExistence type="predicted"/>
<keyword evidence="2" id="KW-1185">Reference proteome</keyword>
<gene>
    <name evidence="1" type="ORF">Sjap_011073</name>
</gene>
<evidence type="ECO:0000313" key="1">
    <source>
        <dbReference type="EMBL" id="KAK9130586.1"/>
    </source>
</evidence>
<comment type="caution">
    <text evidence="1">The sequence shown here is derived from an EMBL/GenBank/DDBJ whole genome shotgun (WGS) entry which is preliminary data.</text>
</comment>
<reference evidence="1 2" key="1">
    <citation type="submission" date="2024-01" db="EMBL/GenBank/DDBJ databases">
        <title>Genome assemblies of Stephania.</title>
        <authorList>
            <person name="Yang L."/>
        </authorList>
    </citation>
    <scope>NUCLEOTIDE SEQUENCE [LARGE SCALE GENOMIC DNA]</scope>
    <source>
        <strain evidence="1">QJT</strain>
        <tissue evidence="1">Leaf</tissue>
    </source>
</reference>
<dbReference type="AlphaFoldDB" id="A0AAP0P7R9"/>
<dbReference type="Proteomes" id="UP001417504">
    <property type="component" value="Unassembled WGS sequence"/>
</dbReference>
<protein>
    <submittedName>
        <fullName evidence="1">Uncharacterized protein</fullName>
    </submittedName>
</protein>
<evidence type="ECO:0000313" key="2">
    <source>
        <dbReference type="Proteomes" id="UP001417504"/>
    </source>
</evidence>
<sequence length="80" mass="9043">MGLVSDHNKFSIITTGSNLLEGREPLARHSIVSDNLLGMVCHKFAHKALIEITRSAKWQTRMRPNNFSVSYAIGYDARNR</sequence>
<accession>A0AAP0P7R9</accession>
<organism evidence="1 2">
    <name type="scientific">Stephania japonica</name>
    <dbReference type="NCBI Taxonomy" id="461633"/>
    <lineage>
        <taxon>Eukaryota</taxon>
        <taxon>Viridiplantae</taxon>
        <taxon>Streptophyta</taxon>
        <taxon>Embryophyta</taxon>
        <taxon>Tracheophyta</taxon>
        <taxon>Spermatophyta</taxon>
        <taxon>Magnoliopsida</taxon>
        <taxon>Ranunculales</taxon>
        <taxon>Menispermaceae</taxon>
        <taxon>Menispermoideae</taxon>
        <taxon>Cissampelideae</taxon>
        <taxon>Stephania</taxon>
    </lineage>
</organism>
<dbReference type="EMBL" id="JBBNAE010000004">
    <property type="protein sequence ID" value="KAK9130586.1"/>
    <property type="molecule type" value="Genomic_DNA"/>
</dbReference>